<feature type="transmembrane region" description="Helical" evidence="2">
    <location>
        <begin position="6"/>
        <end position="36"/>
    </location>
</feature>
<evidence type="ECO:0000313" key="3">
    <source>
        <dbReference type="EMBL" id="CDS40444.1"/>
    </source>
</evidence>
<keyword evidence="2" id="KW-0812">Transmembrane</keyword>
<dbReference type="PANTHER" id="PTHR13618:SF1">
    <property type="entry name" value="PROTEIN ROGDI HOMOLOG"/>
    <property type="match status" value="1"/>
</dbReference>
<accession>A0A068Y6Q5</accession>
<name>A0A068Y6Q5_ECHMU</name>
<reference evidence="3" key="2">
    <citation type="submission" date="2015-11" db="EMBL/GenBank/DDBJ databases">
        <authorList>
            <person name="Zhang Y."/>
            <person name="Guo Z."/>
        </authorList>
    </citation>
    <scope>NUCLEOTIDE SEQUENCE</scope>
</reference>
<dbReference type="GO" id="GO:0043291">
    <property type="term" value="C:RAVE complex"/>
    <property type="evidence" value="ECO:0007669"/>
    <property type="project" value="TreeGrafter"/>
</dbReference>
<dbReference type="OMA" id="WNNICRA"/>
<comment type="similarity">
    <text evidence="1">Belongs to the rogdi family.</text>
</comment>
<dbReference type="Proteomes" id="UP000017246">
    <property type="component" value="Unassembled WGS sequence"/>
</dbReference>
<dbReference type="EMBL" id="LN902841">
    <property type="protein sequence ID" value="CDS40444.1"/>
    <property type="molecule type" value="Genomic_DNA"/>
</dbReference>
<organism evidence="3 4">
    <name type="scientific">Echinococcus multilocularis</name>
    <name type="common">Fox tapeworm</name>
    <dbReference type="NCBI Taxonomy" id="6211"/>
    <lineage>
        <taxon>Eukaryota</taxon>
        <taxon>Metazoa</taxon>
        <taxon>Spiralia</taxon>
        <taxon>Lophotrochozoa</taxon>
        <taxon>Platyhelminthes</taxon>
        <taxon>Cestoda</taxon>
        <taxon>Eucestoda</taxon>
        <taxon>Cyclophyllidea</taxon>
        <taxon>Taeniidae</taxon>
        <taxon>Echinococcus</taxon>
    </lineage>
</organism>
<evidence type="ECO:0000256" key="1">
    <source>
        <dbReference type="ARBA" id="ARBA00005535"/>
    </source>
</evidence>
<evidence type="ECO:0000313" key="4">
    <source>
        <dbReference type="Proteomes" id="UP000017246"/>
    </source>
</evidence>
<keyword evidence="2" id="KW-1133">Transmembrane helix</keyword>
<dbReference type="PANTHER" id="PTHR13618">
    <property type="entry name" value="LEUCINE ZIPPER CONTAINING TRANSCRIPTION FACTOR LZF1"/>
    <property type="match status" value="1"/>
</dbReference>
<keyword evidence="4" id="KW-1185">Reference proteome</keyword>
<sequence>MCAPVAILYFSFTPSVCTVIVIHFSMPLAPMILLLVQICKDIEHCLKRCKDLLTQAETENLTLASACTALTAVLSISGDTIFDAAIKITRSSGQNFAVYIREGYGIPFKLQQIQDCWNNICRALSVCDETSFHALWTFLQCALNSLLNPSLNRTVPGFEKSNARMCFYPPQPPENSMHIFVDGADLVLCVNFYSHDKFTYTAGWTRQFRATCIIARLQEVLLLRGCDASIEPFLPCPLLHLTSLSLVPFRMEWMSGVTFFILTGNY</sequence>
<proteinExistence type="inferred from homology"/>
<keyword evidence="2" id="KW-0472">Membrane</keyword>
<dbReference type="InterPro" id="IPR028241">
    <property type="entry name" value="RAVE2/Rogdi"/>
</dbReference>
<dbReference type="AlphaFoldDB" id="A0A068Y6Q5"/>
<dbReference type="OrthoDB" id="66510at2759"/>
<dbReference type="Pfam" id="PF10259">
    <property type="entry name" value="Rogdi_lz"/>
    <property type="match status" value="1"/>
</dbReference>
<dbReference type="STRING" id="6211.A0A068Y6Q5"/>
<reference evidence="3" key="1">
    <citation type="journal article" date="2013" name="Nature">
        <title>The genomes of four tapeworm species reveal adaptations to parasitism.</title>
        <authorList>
            <person name="Tsai I.J."/>
            <person name="Zarowiecki M."/>
            <person name="Holroyd N."/>
            <person name="Garciarrubio A."/>
            <person name="Sanchez-Flores A."/>
            <person name="Brooks K.L."/>
            <person name="Tracey A."/>
            <person name="Bobes R.J."/>
            <person name="Fragoso G."/>
            <person name="Sciutto E."/>
            <person name="Aslett M."/>
            <person name="Beasley H."/>
            <person name="Bennett H.M."/>
            <person name="Cai J."/>
            <person name="Camicia F."/>
            <person name="Clark R."/>
            <person name="Cucher M."/>
            <person name="De Silva N."/>
            <person name="Day T.A."/>
            <person name="Deplazes P."/>
            <person name="Estrada K."/>
            <person name="Fernandez C."/>
            <person name="Holland P.W."/>
            <person name="Hou J."/>
            <person name="Hu S."/>
            <person name="Huckvale T."/>
            <person name="Hung S.S."/>
            <person name="Kamenetzky L."/>
            <person name="Keane J.A."/>
            <person name="Kiss F."/>
            <person name="Koziol U."/>
            <person name="Lambert O."/>
            <person name="Liu K."/>
            <person name="Luo X."/>
            <person name="Luo Y."/>
            <person name="Macchiaroli N."/>
            <person name="Nichol S."/>
            <person name="Paps J."/>
            <person name="Parkinson J."/>
            <person name="Pouchkina-Stantcheva N."/>
            <person name="Riddiford N."/>
            <person name="Rosenzvit M."/>
            <person name="Salinas G."/>
            <person name="Wasmuth J.D."/>
            <person name="Zamanian M."/>
            <person name="Zheng Y."/>
            <person name="Cai X."/>
            <person name="Soberon X."/>
            <person name="Olson P.D."/>
            <person name="Laclette J.P."/>
            <person name="Brehm K."/>
            <person name="Berriman M."/>
            <person name="Garciarrubio A."/>
            <person name="Bobes R.J."/>
            <person name="Fragoso G."/>
            <person name="Sanchez-Flores A."/>
            <person name="Estrada K."/>
            <person name="Cevallos M.A."/>
            <person name="Morett E."/>
            <person name="Gonzalez V."/>
            <person name="Portillo T."/>
            <person name="Ochoa-Leyva A."/>
            <person name="Jose M.V."/>
            <person name="Sciutto E."/>
            <person name="Landa A."/>
            <person name="Jimenez L."/>
            <person name="Valdes V."/>
            <person name="Carrero J.C."/>
            <person name="Larralde C."/>
            <person name="Morales-Montor J."/>
            <person name="Limon-Lason J."/>
            <person name="Soberon X."/>
            <person name="Laclette J.P."/>
        </authorList>
    </citation>
    <scope>NUCLEOTIDE SEQUENCE [LARGE SCALE GENOMIC DNA]</scope>
</reference>
<evidence type="ECO:0000256" key="2">
    <source>
        <dbReference type="SAM" id="Phobius"/>
    </source>
</evidence>
<protein>
    <submittedName>
        <fullName evidence="3">Expressed protein</fullName>
    </submittedName>
</protein>
<gene>
    <name evidence="3" type="ORF">EmuJ_000802900</name>
</gene>